<evidence type="ECO:0000256" key="8">
    <source>
        <dbReference type="ARBA" id="ARBA00022573"/>
    </source>
</evidence>
<dbReference type="EC" id="2.7.1.156" evidence="14"/>
<keyword evidence="11 14" id="KW-0418">Kinase</keyword>
<dbReference type="CDD" id="cd00544">
    <property type="entry name" value="CobU"/>
    <property type="match status" value="1"/>
</dbReference>
<evidence type="ECO:0000256" key="2">
    <source>
        <dbReference type="ARBA" id="ARBA00000711"/>
    </source>
</evidence>
<keyword evidence="10 14" id="KW-0547">Nucleotide-binding</keyword>
<evidence type="ECO:0000256" key="10">
    <source>
        <dbReference type="ARBA" id="ARBA00022741"/>
    </source>
</evidence>
<name>A0A1I3SDQ1_9RHOB</name>
<keyword evidence="13 14" id="KW-0342">GTP-binding</keyword>
<evidence type="ECO:0000313" key="18">
    <source>
        <dbReference type="Proteomes" id="UP000183299"/>
    </source>
</evidence>
<gene>
    <name evidence="17" type="ORF">SAMN04488138_106173</name>
</gene>
<dbReference type="NCBIfam" id="NF004469">
    <property type="entry name" value="PRK05800.1"/>
    <property type="match status" value="1"/>
</dbReference>
<comment type="catalytic activity">
    <reaction evidence="3">
        <text>adenosylcob(III)inamide + GTP = adenosylcob(III)inamide phosphate + GDP + H(+)</text>
        <dbReference type="Rhea" id="RHEA:15765"/>
        <dbReference type="ChEBI" id="CHEBI:2480"/>
        <dbReference type="ChEBI" id="CHEBI:15378"/>
        <dbReference type="ChEBI" id="CHEBI:37565"/>
        <dbReference type="ChEBI" id="CHEBI:58189"/>
        <dbReference type="ChEBI" id="CHEBI:58502"/>
        <dbReference type="EC" id="2.7.1.156"/>
    </reaction>
</comment>
<dbReference type="UniPathway" id="UPA00148">
    <property type="reaction ID" value="UER00236"/>
</dbReference>
<evidence type="ECO:0000256" key="12">
    <source>
        <dbReference type="ARBA" id="ARBA00022840"/>
    </source>
</evidence>
<feature type="binding site" evidence="16">
    <location>
        <position position="89"/>
    </location>
    <ligand>
        <name>GTP</name>
        <dbReference type="ChEBI" id="CHEBI:37565"/>
    </ligand>
</feature>
<keyword evidence="12 14" id="KW-0067">ATP-binding</keyword>
<comment type="catalytic activity">
    <reaction evidence="1 14">
        <text>adenosylcob(III)inamide + ATP = adenosylcob(III)inamide phosphate + ADP + H(+)</text>
        <dbReference type="Rhea" id="RHEA:15769"/>
        <dbReference type="ChEBI" id="CHEBI:2480"/>
        <dbReference type="ChEBI" id="CHEBI:15378"/>
        <dbReference type="ChEBI" id="CHEBI:30616"/>
        <dbReference type="ChEBI" id="CHEBI:58502"/>
        <dbReference type="ChEBI" id="CHEBI:456216"/>
        <dbReference type="EC" id="2.7.1.156"/>
    </reaction>
</comment>
<comment type="pathway">
    <text evidence="5 14">Cofactor biosynthesis; adenosylcobalamin biosynthesis; adenosylcobalamin from cob(II)yrinate a,c-diamide: step 6/7.</text>
</comment>
<dbReference type="PANTHER" id="PTHR34848:SF1">
    <property type="entry name" value="BIFUNCTIONAL ADENOSYLCOBALAMIN BIOSYNTHESIS PROTEIN COBU"/>
    <property type="match status" value="1"/>
</dbReference>
<protein>
    <recommendedName>
        <fullName evidence="14">Bifunctional adenosylcobalamin biosynthesis protein</fullName>
        <ecNumber evidence="14">2.7.1.156</ecNumber>
        <ecNumber evidence="14">2.7.7.62</ecNumber>
    </recommendedName>
</protein>
<dbReference type="InterPro" id="IPR027417">
    <property type="entry name" value="P-loop_NTPase"/>
</dbReference>
<dbReference type="EC" id="2.7.7.62" evidence="14"/>
<evidence type="ECO:0000256" key="5">
    <source>
        <dbReference type="ARBA" id="ARBA00004692"/>
    </source>
</evidence>
<feature type="binding site" evidence="16">
    <location>
        <begin position="15"/>
        <end position="22"/>
    </location>
    <ligand>
        <name>GTP</name>
        <dbReference type="ChEBI" id="CHEBI:37565"/>
    </ligand>
</feature>
<feature type="binding site" evidence="16">
    <location>
        <begin position="57"/>
        <end position="60"/>
    </location>
    <ligand>
        <name>GTP</name>
        <dbReference type="ChEBI" id="CHEBI:37565"/>
    </ligand>
</feature>
<dbReference type="GO" id="GO:0009236">
    <property type="term" value="P:cobalamin biosynthetic process"/>
    <property type="evidence" value="ECO:0007669"/>
    <property type="project" value="UniProtKB-UniRule"/>
</dbReference>
<evidence type="ECO:0000256" key="15">
    <source>
        <dbReference type="PIRSR" id="PIRSR006135-1"/>
    </source>
</evidence>
<comment type="catalytic activity">
    <reaction evidence="2 14">
        <text>adenosylcob(III)inamide phosphate + GTP + H(+) = adenosylcob(III)inamide-GDP + diphosphate</text>
        <dbReference type="Rhea" id="RHEA:22712"/>
        <dbReference type="ChEBI" id="CHEBI:15378"/>
        <dbReference type="ChEBI" id="CHEBI:33019"/>
        <dbReference type="ChEBI" id="CHEBI:37565"/>
        <dbReference type="ChEBI" id="CHEBI:58502"/>
        <dbReference type="ChEBI" id="CHEBI:60487"/>
        <dbReference type="EC" id="2.7.7.62"/>
    </reaction>
</comment>
<dbReference type="GO" id="GO:0043752">
    <property type="term" value="F:adenosylcobinamide kinase activity"/>
    <property type="evidence" value="ECO:0007669"/>
    <property type="project" value="UniProtKB-EC"/>
</dbReference>
<reference evidence="17 18" key="1">
    <citation type="submission" date="2016-10" db="EMBL/GenBank/DDBJ databases">
        <authorList>
            <person name="de Groot N.N."/>
        </authorList>
    </citation>
    <scope>NUCLEOTIDE SEQUENCE [LARGE SCALE GENOMIC DNA]</scope>
    <source>
        <strain evidence="17 18">CGMCC 1.8891</strain>
    </source>
</reference>
<feature type="binding site" evidence="16">
    <location>
        <begin position="40"/>
        <end position="42"/>
    </location>
    <ligand>
        <name>GTP</name>
        <dbReference type="ChEBI" id="CHEBI:37565"/>
    </ligand>
</feature>
<dbReference type="AlphaFoldDB" id="A0A1I3SDQ1"/>
<dbReference type="InterPro" id="IPR003203">
    <property type="entry name" value="CobU/CobP"/>
</dbReference>
<evidence type="ECO:0000313" key="17">
    <source>
        <dbReference type="EMBL" id="SFJ56944.1"/>
    </source>
</evidence>
<dbReference type="SUPFAM" id="SSF52540">
    <property type="entry name" value="P-loop containing nucleoside triphosphate hydrolases"/>
    <property type="match status" value="1"/>
</dbReference>
<evidence type="ECO:0000256" key="14">
    <source>
        <dbReference type="PIRNR" id="PIRNR006135"/>
    </source>
</evidence>
<dbReference type="RefSeq" id="WP_331711574.1">
    <property type="nucleotide sequence ID" value="NZ_LRUD01000061.1"/>
</dbReference>
<dbReference type="GO" id="GO:0005524">
    <property type="term" value="F:ATP binding"/>
    <property type="evidence" value="ECO:0007669"/>
    <property type="project" value="UniProtKB-UniRule"/>
</dbReference>
<evidence type="ECO:0000256" key="4">
    <source>
        <dbReference type="ARBA" id="ARBA00003889"/>
    </source>
</evidence>
<dbReference type="STRING" id="576117.SAMN04488138_106173"/>
<evidence type="ECO:0000256" key="7">
    <source>
        <dbReference type="ARBA" id="ARBA00007490"/>
    </source>
</evidence>
<proteinExistence type="inferred from homology"/>
<dbReference type="Proteomes" id="UP000183299">
    <property type="component" value="Unassembled WGS sequence"/>
</dbReference>
<comment type="similarity">
    <text evidence="7 14">Belongs to the CobU/CobP family.</text>
</comment>
<evidence type="ECO:0000256" key="9">
    <source>
        <dbReference type="ARBA" id="ARBA00022679"/>
    </source>
</evidence>
<keyword evidence="17" id="KW-0548">Nucleotidyltransferase</keyword>
<accession>A0A1I3SDQ1</accession>
<keyword evidence="9 14" id="KW-0808">Transferase</keyword>
<comment type="function">
    <text evidence="4 14">Catalyzes ATP-dependent phosphorylation of adenosylcobinamide and addition of GMP to adenosylcobinamide phosphate.</text>
</comment>
<evidence type="ECO:0000256" key="3">
    <source>
        <dbReference type="ARBA" id="ARBA00001522"/>
    </source>
</evidence>
<evidence type="ECO:0000256" key="6">
    <source>
        <dbReference type="ARBA" id="ARBA00005159"/>
    </source>
</evidence>
<dbReference type="PANTHER" id="PTHR34848">
    <property type="match status" value="1"/>
</dbReference>
<dbReference type="PIRSF" id="PIRSF006135">
    <property type="entry name" value="CobU"/>
    <property type="match status" value="1"/>
</dbReference>
<evidence type="ECO:0000256" key="11">
    <source>
        <dbReference type="ARBA" id="ARBA00022777"/>
    </source>
</evidence>
<feature type="binding site" evidence="16">
    <location>
        <position position="68"/>
    </location>
    <ligand>
        <name>GTP</name>
        <dbReference type="ChEBI" id="CHEBI:37565"/>
    </ligand>
</feature>
<dbReference type="GO" id="GO:0005525">
    <property type="term" value="F:GTP binding"/>
    <property type="evidence" value="ECO:0007669"/>
    <property type="project" value="UniProtKB-UniRule"/>
</dbReference>
<keyword evidence="8 14" id="KW-0169">Cobalamin biosynthesis</keyword>
<feature type="active site" description="GMP-histidine intermediate" evidence="15">
    <location>
        <position position="56"/>
    </location>
</feature>
<comment type="pathway">
    <text evidence="6 14">Cofactor biosynthesis; adenosylcobalamin biosynthesis; adenosylcobalamin from cob(II)yrinate a,c-diamide: step 5/7.</text>
</comment>
<dbReference type="EMBL" id="FORY01000006">
    <property type="protein sequence ID" value="SFJ56944.1"/>
    <property type="molecule type" value="Genomic_DNA"/>
</dbReference>
<dbReference type="GO" id="GO:0008820">
    <property type="term" value="F:cobinamide phosphate guanylyltransferase activity"/>
    <property type="evidence" value="ECO:0007669"/>
    <property type="project" value="UniProtKB-UniRule"/>
</dbReference>
<evidence type="ECO:0000256" key="16">
    <source>
        <dbReference type="PIRSR" id="PIRSR006135-2"/>
    </source>
</evidence>
<keyword evidence="18" id="KW-1185">Reference proteome</keyword>
<evidence type="ECO:0000256" key="1">
    <source>
        <dbReference type="ARBA" id="ARBA00000312"/>
    </source>
</evidence>
<organism evidence="17 18">
    <name type="scientific">Celeribacter halophilus</name>
    <dbReference type="NCBI Taxonomy" id="576117"/>
    <lineage>
        <taxon>Bacteria</taxon>
        <taxon>Pseudomonadati</taxon>
        <taxon>Pseudomonadota</taxon>
        <taxon>Alphaproteobacteria</taxon>
        <taxon>Rhodobacterales</taxon>
        <taxon>Roseobacteraceae</taxon>
        <taxon>Celeribacter</taxon>
    </lineage>
</organism>
<evidence type="ECO:0000256" key="13">
    <source>
        <dbReference type="ARBA" id="ARBA00023134"/>
    </source>
</evidence>
<dbReference type="Pfam" id="PF02283">
    <property type="entry name" value="CobU"/>
    <property type="match status" value="1"/>
</dbReference>
<sequence>MGFTFMCANMTVVLGGASSGKSDIAEKLCINSMLRKVYLASAECLDQEMRTKVAQHRTKRGGEWCTIEEPLGASRVISDRKAGEILLFDCATMWLTNHLLADHDLSRETDALLDAIKSSPAEVVIVSNETGLSVVPENALARRFRIAQGDLNRRLAAQADTVIGVMAGLPFALKGNLPAGLS</sequence>
<dbReference type="Gene3D" id="3.40.50.300">
    <property type="entry name" value="P-loop containing nucleotide triphosphate hydrolases"/>
    <property type="match status" value="1"/>
</dbReference>